<dbReference type="SUPFAM" id="SSF56349">
    <property type="entry name" value="DNA breaking-rejoining enzymes"/>
    <property type="match status" value="1"/>
</dbReference>
<reference evidence="1 2" key="1">
    <citation type="journal article" date="2019" name="Int. J. Syst. Evol. Microbiol.">
        <title>The Global Catalogue of Microorganisms (GCM) 10K type strain sequencing project: providing services to taxonomists for standard genome sequencing and annotation.</title>
        <authorList>
            <consortium name="The Broad Institute Genomics Platform"/>
            <consortium name="The Broad Institute Genome Sequencing Center for Infectious Disease"/>
            <person name="Wu L."/>
            <person name="Ma J."/>
        </authorList>
    </citation>
    <scope>NUCLEOTIDE SEQUENCE [LARGE SCALE GENOMIC DNA]</scope>
    <source>
        <strain evidence="1 2">JCM 15749</strain>
    </source>
</reference>
<evidence type="ECO:0000313" key="2">
    <source>
        <dbReference type="Proteomes" id="UP001501480"/>
    </source>
</evidence>
<accession>A0ABN2W528</accession>
<keyword evidence="2" id="KW-1185">Reference proteome</keyword>
<evidence type="ECO:0000313" key="1">
    <source>
        <dbReference type="EMBL" id="GAA2083869.1"/>
    </source>
</evidence>
<comment type="caution">
    <text evidence="1">The sequence shown here is derived from an EMBL/GenBank/DDBJ whole genome shotgun (WGS) entry which is preliminary data.</text>
</comment>
<dbReference type="EMBL" id="BAAAPY010000011">
    <property type="protein sequence ID" value="GAA2083869.1"/>
    <property type="molecule type" value="Genomic_DNA"/>
</dbReference>
<organism evidence="1 2">
    <name type="scientific">Aeromicrobium halocynthiae</name>
    <dbReference type="NCBI Taxonomy" id="560557"/>
    <lineage>
        <taxon>Bacteria</taxon>
        <taxon>Bacillati</taxon>
        <taxon>Actinomycetota</taxon>
        <taxon>Actinomycetes</taxon>
        <taxon>Propionibacteriales</taxon>
        <taxon>Nocardioidaceae</taxon>
        <taxon>Aeromicrobium</taxon>
    </lineage>
</organism>
<dbReference type="Proteomes" id="UP001501480">
    <property type="component" value="Unassembled WGS sequence"/>
</dbReference>
<dbReference type="RefSeq" id="WP_344329574.1">
    <property type="nucleotide sequence ID" value="NZ_BAAAPY010000011.1"/>
</dbReference>
<sequence length="302" mass="33341">MNAAERHARLMSYQPQLPAAEANALREQVVDLVTEVDFTSIATDSVMISSLFRLAAVMCREYGSFMPGIHLSEPALASYAQRHLQHVTVTSRASTLAALRRIRNRRPLVNTNARAIAGAPYSPGEWDLITEAALTCGEWKSQALLMLTLAEHAALRSEEVAHAEASWVVREHGRVCIRVPRATGEFRRVPLAGEHADRALAARRDGSYLLRPTFVKRSDAASSLKALVVKNRKDFSFFSIPRARNTRIVELMKVPAPWPVISTFAGLTKGQTHYIGDLVRHVGVASEAEMLSWMDQFEGGAA</sequence>
<name>A0ABN2W528_9ACTN</name>
<gene>
    <name evidence="1" type="ORF">GCM10009821_26370</name>
</gene>
<proteinExistence type="predicted"/>
<evidence type="ECO:0008006" key="3">
    <source>
        <dbReference type="Google" id="ProtNLM"/>
    </source>
</evidence>
<dbReference type="InterPro" id="IPR011010">
    <property type="entry name" value="DNA_brk_join_enz"/>
</dbReference>
<protein>
    <recommendedName>
        <fullName evidence="3">Site-specific integrase</fullName>
    </recommendedName>
</protein>